<sequence length="259" mass="29790">MKLSWHGTASILLESEGYRIAFDPFLTIPLHETTCRRKLHAVKYRTADSVLVTHGHFDHILDIPRLYQKSDTLIYATSAPCKTLMKRGMEREQLRVIIPGATFQLGNFTIRVYQGRHCRFDLGIMLKTIFKWDTFLYPKRLYELIKLNRLYAENGETLFYEIEAEGKRIQLLGSMGLDINTAYPTGADVLILPFQGTSDPARTVVPIINKLQPKRIYLDHYDNTFPPMTRHIDTVEFTAKLIRSGIPAAALKRGKVYEI</sequence>
<dbReference type="RefSeq" id="WP_201428445.1">
    <property type="nucleotide sequence ID" value="NZ_JAEQMG010000149.1"/>
</dbReference>
<dbReference type="PANTHER" id="PTHR43546:SF3">
    <property type="entry name" value="UPF0173 METAL-DEPENDENT HYDROLASE MJ1163"/>
    <property type="match status" value="1"/>
</dbReference>
<accession>A0A934WTM1</accession>
<dbReference type="SMART" id="SM00849">
    <property type="entry name" value="Lactamase_B"/>
    <property type="match status" value="1"/>
</dbReference>
<proteinExistence type="predicted"/>
<dbReference type="Pfam" id="PF13483">
    <property type="entry name" value="Lactamase_B_3"/>
    <property type="match status" value="1"/>
</dbReference>
<comment type="caution">
    <text evidence="2">The sequence shown here is derived from an EMBL/GenBank/DDBJ whole genome shotgun (WGS) entry which is preliminary data.</text>
</comment>
<dbReference type="EMBL" id="JAEQMG010000149">
    <property type="protein sequence ID" value="MBK6089738.1"/>
    <property type="molecule type" value="Genomic_DNA"/>
</dbReference>
<dbReference type="Proteomes" id="UP000633365">
    <property type="component" value="Unassembled WGS sequence"/>
</dbReference>
<name>A0A934WTM1_9FIRM</name>
<dbReference type="InterPro" id="IPR001279">
    <property type="entry name" value="Metallo-B-lactamas"/>
</dbReference>
<evidence type="ECO:0000313" key="3">
    <source>
        <dbReference type="Proteomes" id="UP000633365"/>
    </source>
</evidence>
<protein>
    <submittedName>
        <fullName evidence="2">MBL fold metallo-hydrolase</fullName>
    </submittedName>
</protein>
<keyword evidence="3" id="KW-1185">Reference proteome</keyword>
<dbReference type="AlphaFoldDB" id="A0A934WTM1"/>
<dbReference type="SUPFAM" id="SSF56281">
    <property type="entry name" value="Metallo-hydrolase/oxidoreductase"/>
    <property type="match status" value="1"/>
</dbReference>
<dbReference type="Gene3D" id="3.60.15.10">
    <property type="entry name" value="Ribonuclease Z/Hydroxyacylglutathione hydrolase-like"/>
    <property type="match status" value="1"/>
</dbReference>
<dbReference type="PANTHER" id="PTHR43546">
    <property type="entry name" value="UPF0173 METAL-DEPENDENT HYDROLASE MJ1163-RELATED"/>
    <property type="match status" value="1"/>
</dbReference>
<dbReference type="InterPro" id="IPR050114">
    <property type="entry name" value="UPF0173_UPF0282_UlaG_hydrolase"/>
</dbReference>
<evidence type="ECO:0000259" key="1">
    <source>
        <dbReference type="SMART" id="SM00849"/>
    </source>
</evidence>
<feature type="domain" description="Metallo-beta-lactamase" evidence="1">
    <location>
        <begin position="7"/>
        <end position="186"/>
    </location>
</feature>
<gene>
    <name evidence="2" type="ORF">JKK62_13995</name>
</gene>
<dbReference type="InterPro" id="IPR036866">
    <property type="entry name" value="RibonucZ/Hydroxyglut_hydro"/>
</dbReference>
<evidence type="ECO:0000313" key="2">
    <source>
        <dbReference type="EMBL" id="MBK6089738.1"/>
    </source>
</evidence>
<reference evidence="2" key="1">
    <citation type="submission" date="2021-01" db="EMBL/GenBank/DDBJ databases">
        <title>Genome public.</title>
        <authorList>
            <person name="Liu C."/>
            <person name="Sun Q."/>
        </authorList>
    </citation>
    <scope>NUCLEOTIDE SEQUENCE</scope>
    <source>
        <strain evidence="2">M6</strain>
    </source>
</reference>
<organism evidence="2 3">
    <name type="scientific">Ruminococcus difficilis</name>
    <dbReference type="NCBI Taxonomy" id="2763069"/>
    <lineage>
        <taxon>Bacteria</taxon>
        <taxon>Bacillati</taxon>
        <taxon>Bacillota</taxon>
        <taxon>Clostridia</taxon>
        <taxon>Eubacteriales</taxon>
        <taxon>Oscillospiraceae</taxon>
        <taxon>Ruminococcus</taxon>
    </lineage>
</organism>